<name>A0A2M8KNQ1_9BACT</name>
<protein>
    <recommendedName>
        <fullName evidence="1">N-acetyltransferase domain-containing protein</fullName>
    </recommendedName>
</protein>
<dbReference type="AlphaFoldDB" id="A0A2M8KNQ1"/>
<feature type="domain" description="N-acetyltransferase" evidence="1">
    <location>
        <begin position="1"/>
        <end position="149"/>
    </location>
</feature>
<dbReference type="Proteomes" id="UP000230222">
    <property type="component" value="Unassembled WGS sequence"/>
</dbReference>
<dbReference type="CDD" id="cd04301">
    <property type="entry name" value="NAT_SF"/>
    <property type="match status" value="1"/>
</dbReference>
<dbReference type="InterPro" id="IPR016181">
    <property type="entry name" value="Acyl_CoA_acyltransferase"/>
</dbReference>
<dbReference type="PROSITE" id="PS51186">
    <property type="entry name" value="GNAT"/>
    <property type="match status" value="1"/>
</dbReference>
<dbReference type="GO" id="GO:0016747">
    <property type="term" value="F:acyltransferase activity, transferring groups other than amino-acyl groups"/>
    <property type="evidence" value="ECO:0007669"/>
    <property type="project" value="InterPro"/>
</dbReference>
<dbReference type="InterPro" id="IPR000182">
    <property type="entry name" value="GNAT_dom"/>
</dbReference>
<accession>A0A2M8KNQ1</accession>
<dbReference type="Pfam" id="PF00583">
    <property type="entry name" value="Acetyltransf_1"/>
    <property type="match status" value="1"/>
</dbReference>
<reference evidence="3" key="1">
    <citation type="submission" date="2017-09" db="EMBL/GenBank/DDBJ databases">
        <title>Depth-based differentiation of microbial function through sediment-hosted aquifers and enrichment of novel symbionts in the deep terrestrial subsurface.</title>
        <authorList>
            <person name="Probst A.J."/>
            <person name="Ladd B."/>
            <person name="Jarett J.K."/>
            <person name="Geller-Mcgrath D.E."/>
            <person name="Sieber C.M.K."/>
            <person name="Emerson J.B."/>
            <person name="Anantharaman K."/>
            <person name="Thomas B.C."/>
            <person name="Malmstrom R."/>
            <person name="Stieglmeier M."/>
            <person name="Klingl A."/>
            <person name="Woyke T."/>
            <person name="Ryan C.M."/>
            <person name="Banfield J.F."/>
        </authorList>
    </citation>
    <scope>NUCLEOTIDE SEQUENCE [LARGE SCALE GENOMIC DNA]</scope>
</reference>
<sequence length="155" mass="17747">MKVRPYESNDLTQIKTIILSLHPQWFDKNALNNIPIDVVLGKTFVVAENVAVQGFIVISSLEGVVWINWLGVDPKRHGQGIGTKLLTHAEDELKKIGVSELRVDTVVEQSPADGTYDKTIQFYLKNNFVIFEKKEQQKHKEFIYKRGILKKDLLK</sequence>
<evidence type="ECO:0000313" key="2">
    <source>
        <dbReference type="EMBL" id="PJE61530.1"/>
    </source>
</evidence>
<dbReference type="EMBL" id="PFEC01000072">
    <property type="protein sequence ID" value="PJE61530.1"/>
    <property type="molecule type" value="Genomic_DNA"/>
</dbReference>
<gene>
    <name evidence="2" type="ORF">COU87_03995</name>
</gene>
<dbReference type="SUPFAM" id="SSF55729">
    <property type="entry name" value="Acyl-CoA N-acyltransferases (Nat)"/>
    <property type="match status" value="1"/>
</dbReference>
<organism evidence="2 3">
    <name type="scientific">Candidatus Roizmanbacteria bacterium CG10_big_fil_rev_8_21_14_0_10_39_12</name>
    <dbReference type="NCBI Taxonomy" id="1974852"/>
    <lineage>
        <taxon>Bacteria</taxon>
        <taxon>Candidatus Roizmaniibacteriota</taxon>
    </lineage>
</organism>
<evidence type="ECO:0000259" key="1">
    <source>
        <dbReference type="PROSITE" id="PS51186"/>
    </source>
</evidence>
<proteinExistence type="predicted"/>
<comment type="caution">
    <text evidence="2">The sequence shown here is derived from an EMBL/GenBank/DDBJ whole genome shotgun (WGS) entry which is preliminary data.</text>
</comment>
<dbReference type="Gene3D" id="3.40.630.30">
    <property type="match status" value="1"/>
</dbReference>
<evidence type="ECO:0000313" key="3">
    <source>
        <dbReference type="Proteomes" id="UP000230222"/>
    </source>
</evidence>